<dbReference type="GO" id="GO:0005886">
    <property type="term" value="C:plasma membrane"/>
    <property type="evidence" value="ECO:0007669"/>
    <property type="project" value="TreeGrafter"/>
</dbReference>
<dbReference type="PANTHER" id="PTHR46320">
    <property type="entry name" value="GLYCEROPHOSPHODIESTER PHOSPHODIESTERASE 1"/>
    <property type="match status" value="1"/>
</dbReference>
<dbReference type="GO" id="GO:0006644">
    <property type="term" value="P:phospholipid metabolic process"/>
    <property type="evidence" value="ECO:0007669"/>
    <property type="project" value="TreeGrafter"/>
</dbReference>
<evidence type="ECO:0000256" key="1">
    <source>
        <dbReference type="SAM" id="SignalP"/>
    </source>
</evidence>
<dbReference type="Gene3D" id="3.20.20.190">
    <property type="entry name" value="Phosphatidylinositol (PI) phosphodiesterase"/>
    <property type="match status" value="1"/>
</dbReference>
<protein>
    <recommendedName>
        <fullName evidence="2">GP-PDE domain-containing protein</fullName>
    </recommendedName>
</protein>
<name>A0A7C5R1E8_9PROT</name>
<proteinExistence type="predicted"/>
<evidence type="ECO:0000313" key="3">
    <source>
        <dbReference type="EMBL" id="HHL43543.1"/>
    </source>
</evidence>
<keyword evidence="1" id="KW-0732">Signal</keyword>
<evidence type="ECO:0000259" key="2">
    <source>
        <dbReference type="PROSITE" id="PS51704"/>
    </source>
</evidence>
<dbReference type="EMBL" id="DRMJ01000418">
    <property type="protein sequence ID" value="HHL43543.1"/>
    <property type="molecule type" value="Genomic_DNA"/>
</dbReference>
<feature type="domain" description="GP-PDE" evidence="2">
    <location>
        <begin position="66"/>
        <end position="308"/>
    </location>
</feature>
<organism evidence="3">
    <name type="scientific">Hellea balneolensis</name>
    <dbReference type="NCBI Taxonomy" id="287478"/>
    <lineage>
        <taxon>Bacteria</taxon>
        <taxon>Pseudomonadati</taxon>
        <taxon>Pseudomonadota</taxon>
        <taxon>Alphaproteobacteria</taxon>
        <taxon>Maricaulales</taxon>
        <taxon>Robiginitomaculaceae</taxon>
        <taxon>Hellea</taxon>
    </lineage>
</organism>
<dbReference type="AlphaFoldDB" id="A0A7C5R1E8"/>
<dbReference type="PANTHER" id="PTHR46320:SF1">
    <property type="entry name" value="GLYCEROPHOSPHODIESTER PHOSPHODIESTERASE 1"/>
    <property type="match status" value="1"/>
</dbReference>
<dbReference type="InterPro" id="IPR030395">
    <property type="entry name" value="GP_PDE_dom"/>
</dbReference>
<dbReference type="GO" id="GO:0006580">
    <property type="term" value="P:ethanolamine metabolic process"/>
    <property type="evidence" value="ECO:0007669"/>
    <property type="project" value="TreeGrafter"/>
</dbReference>
<dbReference type="PROSITE" id="PS51704">
    <property type="entry name" value="GP_PDE"/>
    <property type="match status" value="1"/>
</dbReference>
<feature type="chain" id="PRO_5028063075" description="GP-PDE domain-containing protein" evidence="1">
    <location>
        <begin position="32"/>
        <end position="327"/>
    </location>
</feature>
<gene>
    <name evidence="3" type="ORF">ENJ42_08000</name>
</gene>
<dbReference type="Pfam" id="PF03009">
    <property type="entry name" value="GDPD"/>
    <property type="match status" value="1"/>
</dbReference>
<dbReference type="CDD" id="cd08566">
    <property type="entry name" value="GDPD_AtGDE_like"/>
    <property type="match status" value="1"/>
</dbReference>
<dbReference type="GO" id="GO:0008889">
    <property type="term" value="F:glycerophosphodiester phosphodiesterase activity"/>
    <property type="evidence" value="ECO:0007669"/>
    <property type="project" value="TreeGrafter"/>
</dbReference>
<sequence length="327" mass="35886">MMFKKLQHSSKNTLKTLVLGLCIGALSSCQASDTPSNQAKVDENTRNITPISSVFDAFSCIPKESAFVAAHRGTVENSEYPENALISLKALHAKGVPFAEIDISRLKDGTYILFHDGVWDQKSTGKGPVAATNWEDSQKILLKDTRGQISASRPTKFKDVLSWAKGKMYLEIDFKSSADPAQVIDLIRKADMLDQVILISYTAEQAEALHKLAPTAMLSVGINKAGDVKALNIRGIPAQNMSAWTGRGQSSQRVRDVLAQNNIPVLAGSFFDLDPVIHKTGRTDLYKPFAEFPDLVVTDYAFDAQQALEIKGESLTKMQKCLSSHRQ</sequence>
<dbReference type="PROSITE" id="PS51257">
    <property type="entry name" value="PROKAR_LIPOPROTEIN"/>
    <property type="match status" value="1"/>
</dbReference>
<dbReference type="GO" id="GO:0070291">
    <property type="term" value="P:N-acylethanolamine metabolic process"/>
    <property type="evidence" value="ECO:0007669"/>
    <property type="project" value="TreeGrafter"/>
</dbReference>
<feature type="signal peptide" evidence="1">
    <location>
        <begin position="1"/>
        <end position="31"/>
    </location>
</feature>
<dbReference type="InterPro" id="IPR017946">
    <property type="entry name" value="PLC-like_Pdiesterase_TIM-brl"/>
</dbReference>
<accession>A0A7C5R1E8</accession>
<dbReference type="Proteomes" id="UP000885830">
    <property type="component" value="Unassembled WGS sequence"/>
</dbReference>
<dbReference type="SUPFAM" id="SSF51695">
    <property type="entry name" value="PLC-like phosphodiesterases"/>
    <property type="match status" value="1"/>
</dbReference>
<reference evidence="3" key="1">
    <citation type="journal article" date="2020" name="mSystems">
        <title>Genome- and Community-Level Interaction Insights into Carbon Utilization and Element Cycling Functions of Hydrothermarchaeota in Hydrothermal Sediment.</title>
        <authorList>
            <person name="Zhou Z."/>
            <person name="Liu Y."/>
            <person name="Xu W."/>
            <person name="Pan J."/>
            <person name="Luo Z.H."/>
            <person name="Li M."/>
        </authorList>
    </citation>
    <scope>NUCLEOTIDE SEQUENCE [LARGE SCALE GENOMIC DNA]</scope>
    <source>
        <strain evidence="3">HyVt-485</strain>
    </source>
</reference>
<comment type="caution">
    <text evidence="3">The sequence shown here is derived from an EMBL/GenBank/DDBJ whole genome shotgun (WGS) entry which is preliminary data.</text>
</comment>